<dbReference type="RefSeq" id="WP_152199661.1">
    <property type="nucleotide sequence ID" value="NZ_VUKF01000001.1"/>
</dbReference>
<sequence length="165" mass="16871">MTVHPRILTHLGSGQVSRVVYGSIIGLALVLTLEAHPPAPPAAVGTLLATALAVALAELYSEHLGSRARASMGGHREPPRAITENAVAVAFGIAFPSVFFLAVVLNVMAYETAFAVAKWSGLALIAGYGFLAARLTGAGMLRALLEAGAVAAIAAILIALKALVH</sequence>
<keyword evidence="1" id="KW-0472">Membrane</keyword>
<evidence type="ECO:0000313" key="2">
    <source>
        <dbReference type="EMBL" id="KAE8765047.1"/>
    </source>
</evidence>
<keyword evidence="3" id="KW-1185">Reference proteome</keyword>
<dbReference type="Proteomes" id="UP000451860">
    <property type="component" value="Unassembled WGS sequence"/>
</dbReference>
<feature type="transmembrane region" description="Helical" evidence="1">
    <location>
        <begin position="16"/>
        <end position="33"/>
    </location>
</feature>
<evidence type="ECO:0008006" key="4">
    <source>
        <dbReference type="Google" id="ProtNLM"/>
    </source>
</evidence>
<keyword evidence="1" id="KW-0812">Transmembrane</keyword>
<dbReference type="AlphaFoldDB" id="A0A7J5URT3"/>
<gene>
    <name evidence="2" type="ORF">GB883_06050</name>
</gene>
<keyword evidence="1" id="KW-1133">Transmembrane helix</keyword>
<accession>A0A7J5URT3</accession>
<evidence type="ECO:0000256" key="1">
    <source>
        <dbReference type="SAM" id="Phobius"/>
    </source>
</evidence>
<proteinExistence type="predicted"/>
<feature type="transmembrane region" description="Helical" evidence="1">
    <location>
        <begin position="81"/>
        <end position="107"/>
    </location>
</feature>
<dbReference type="EMBL" id="WHJE01000017">
    <property type="protein sequence ID" value="KAE8765047.1"/>
    <property type="molecule type" value="Genomic_DNA"/>
</dbReference>
<name>A0A7J5URT3_9MICO</name>
<reference evidence="2 3" key="1">
    <citation type="submission" date="2019-10" db="EMBL/GenBank/DDBJ databases">
        <title>Georgenia wutianyii sp. nov. and Georgenia yuyongxinii sp. nov. isolated from plateau pika (Ochotona curzoniae) in the Qinghai-Tibet plateau of China.</title>
        <authorList>
            <person name="Tian Z."/>
        </authorList>
    </citation>
    <scope>NUCLEOTIDE SEQUENCE [LARGE SCALE GENOMIC DNA]</scope>
    <source>
        <strain evidence="2 3">DSM 21501</strain>
    </source>
</reference>
<comment type="caution">
    <text evidence="2">The sequence shown here is derived from an EMBL/GenBank/DDBJ whole genome shotgun (WGS) entry which is preliminary data.</text>
</comment>
<feature type="transmembrane region" description="Helical" evidence="1">
    <location>
        <begin position="143"/>
        <end position="164"/>
    </location>
</feature>
<feature type="transmembrane region" description="Helical" evidence="1">
    <location>
        <begin position="39"/>
        <end position="60"/>
    </location>
</feature>
<feature type="transmembrane region" description="Helical" evidence="1">
    <location>
        <begin position="113"/>
        <end position="131"/>
    </location>
</feature>
<protein>
    <recommendedName>
        <fullName evidence="4">VIT family protein</fullName>
    </recommendedName>
</protein>
<dbReference type="OrthoDB" id="5191149at2"/>
<evidence type="ECO:0000313" key="3">
    <source>
        <dbReference type="Proteomes" id="UP000451860"/>
    </source>
</evidence>
<organism evidence="2 3">
    <name type="scientific">Georgenia thermotolerans</name>
    <dbReference type="NCBI Taxonomy" id="527326"/>
    <lineage>
        <taxon>Bacteria</taxon>
        <taxon>Bacillati</taxon>
        <taxon>Actinomycetota</taxon>
        <taxon>Actinomycetes</taxon>
        <taxon>Micrococcales</taxon>
        <taxon>Bogoriellaceae</taxon>
        <taxon>Georgenia</taxon>
    </lineage>
</organism>